<comment type="caution">
    <text evidence="1">The sequence shown here is derived from an EMBL/GenBank/DDBJ whole genome shotgun (WGS) entry which is preliminary data.</text>
</comment>
<dbReference type="Proteomes" id="UP000268093">
    <property type="component" value="Unassembled WGS sequence"/>
</dbReference>
<reference evidence="1 2" key="1">
    <citation type="journal article" date="2018" name="New Phytol.">
        <title>Phylogenomics of Endogonaceae and evolution of mycorrhizas within Mucoromycota.</title>
        <authorList>
            <person name="Chang Y."/>
            <person name="Desiro A."/>
            <person name="Na H."/>
            <person name="Sandor L."/>
            <person name="Lipzen A."/>
            <person name="Clum A."/>
            <person name="Barry K."/>
            <person name="Grigoriev I.V."/>
            <person name="Martin F.M."/>
            <person name="Stajich J.E."/>
            <person name="Smith M.E."/>
            <person name="Bonito G."/>
            <person name="Spatafora J.W."/>
        </authorList>
    </citation>
    <scope>NUCLEOTIDE SEQUENCE [LARGE SCALE GENOMIC DNA]</scope>
    <source>
        <strain evidence="1 2">GMNB39</strain>
    </source>
</reference>
<proteinExistence type="predicted"/>
<gene>
    <name evidence="1" type="ORF">BC936DRAFT_137954</name>
</gene>
<protein>
    <submittedName>
        <fullName evidence="1">Uncharacterized protein</fullName>
    </submittedName>
</protein>
<organism evidence="1 2">
    <name type="scientific">Jimgerdemannia flammicorona</name>
    <dbReference type="NCBI Taxonomy" id="994334"/>
    <lineage>
        <taxon>Eukaryota</taxon>
        <taxon>Fungi</taxon>
        <taxon>Fungi incertae sedis</taxon>
        <taxon>Mucoromycota</taxon>
        <taxon>Mucoromycotina</taxon>
        <taxon>Endogonomycetes</taxon>
        <taxon>Endogonales</taxon>
        <taxon>Endogonaceae</taxon>
        <taxon>Jimgerdemannia</taxon>
    </lineage>
</organism>
<name>A0A433CW37_9FUNG</name>
<accession>A0A433CW37</accession>
<evidence type="ECO:0000313" key="2">
    <source>
        <dbReference type="Proteomes" id="UP000268093"/>
    </source>
</evidence>
<evidence type="ECO:0000313" key="1">
    <source>
        <dbReference type="EMBL" id="RUP42875.1"/>
    </source>
</evidence>
<dbReference type="AlphaFoldDB" id="A0A433CW37"/>
<dbReference type="EMBL" id="RBNI01012212">
    <property type="protein sequence ID" value="RUP42875.1"/>
    <property type="molecule type" value="Genomic_DNA"/>
</dbReference>
<keyword evidence="2" id="KW-1185">Reference proteome</keyword>
<dbReference type="Gene3D" id="3.90.180.10">
    <property type="entry name" value="Medium-chain alcohol dehydrogenases, catalytic domain"/>
    <property type="match status" value="1"/>
</dbReference>
<sequence length="293" mass="32657">MILIGKYFQTHLIRPKCFLLGRKVPFGALIYTHQPESLPVTLLSRRRHPLHNLRQEYALSSEEAQPAYGYVAIFLDVENGRRRQEVFEEYVRGETKCVLPKRYRPSRTYSTSPRTLGGRTLLGFVCTALAEVVPAVDWIERMRSPLPHWVRMLVKDFKVRDKVFGLMGGGGYASYAILNHDLHIPDTPTFQQATAIAHIHPEGPLDPFLRLLLDEYSPATLTSCIGLVHDLPNPALHRRPPRGPGRADLCGSGIGMVAIPLARLARLTVSSLPAGSDEKAKLTESLGAMTGFN</sequence>
<dbReference type="OrthoDB" id="3509362at2759"/>